<keyword evidence="1" id="KW-0812">Transmembrane</keyword>
<evidence type="ECO:0000313" key="3">
    <source>
        <dbReference type="EMBL" id="CAI8009528.1"/>
    </source>
</evidence>
<evidence type="ECO:0000259" key="2">
    <source>
        <dbReference type="Pfam" id="PF13559"/>
    </source>
</evidence>
<keyword evidence="1" id="KW-0472">Membrane</keyword>
<dbReference type="InterPro" id="IPR025403">
    <property type="entry name" value="TgpA-like_C"/>
</dbReference>
<name>A0AA35RF27_GEOBA</name>
<organism evidence="3 4">
    <name type="scientific">Geodia barretti</name>
    <name type="common">Barrett's horny sponge</name>
    <dbReference type="NCBI Taxonomy" id="519541"/>
    <lineage>
        <taxon>Eukaryota</taxon>
        <taxon>Metazoa</taxon>
        <taxon>Porifera</taxon>
        <taxon>Demospongiae</taxon>
        <taxon>Heteroscleromorpha</taxon>
        <taxon>Tetractinellida</taxon>
        <taxon>Astrophorina</taxon>
        <taxon>Geodiidae</taxon>
        <taxon>Geodia</taxon>
    </lineage>
</organism>
<proteinExistence type="predicted"/>
<accession>A0AA35RF27</accession>
<sequence>MGSGSTFGRNALLNINWVTVGTRGGIAVAAGAAIWLALYWLWNLGLRGLSPVERAYTRMNRMGMIAGLKRRADQTPHEYAAMLSGTLGEAAPSARQIAEEFAAIRYTGGTPPEDEEGDEMEQAWRSIRGVLIGRAFRRLLPGGSQG</sequence>
<keyword evidence="1" id="KW-1133">Transmembrane helix</keyword>
<feature type="domain" description="Protein-glutamine gamma-glutamyltransferase-like C-terminal" evidence="2">
    <location>
        <begin position="60"/>
        <end position="125"/>
    </location>
</feature>
<comment type="caution">
    <text evidence="3">The sequence shown here is derived from an EMBL/GenBank/DDBJ whole genome shotgun (WGS) entry which is preliminary data.</text>
</comment>
<feature type="transmembrane region" description="Helical" evidence="1">
    <location>
        <begin position="20"/>
        <end position="42"/>
    </location>
</feature>
<evidence type="ECO:0000256" key="1">
    <source>
        <dbReference type="SAM" id="Phobius"/>
    </source>
</evidence>
<dbReference type="EMBL" id="CASHTH010000972">
    <property type="protein sequence ID" value="CAI8009528.1"/>
    <property type="molecule type" value="Genomic_DNA"/>
</dbReference>
<keyword evidence="4" id="KW-1185">Reference proteome</keyword>
<evidence type="ECO:0000313" key="4">
    <source>
        <dbReference type="Proteomes" id="UP001174909"/>
    </source>
</evidence>
<reference evidence="3" key="1">
    <citation type="submission" date="2023-03" db="EMBL/GenBank/DDBJ databases">
        <authorList>
            <person name="Steffen K."/>
            <person name="Cardenas P."/>
        </authorList>
    </citation>
    <scope>NUCLEOTIDE SEQUENCE</scope>
</reference>
<dbReference type="AlphaFoldDB" id="A0AA35RF27"/>
<dbReference type="Pfam" id="PF13559">
    <property type="entry name" value="DUF4129"/>
    <property type="match status" value="1"/>
</dbReference>
<gene>
    <name evidence="3" type="ORF">GBAR_LOCUS6379</name>
</gene>
<protein>
    <recommendedName>
        <fullName evidence="2">Protein-glutamine gamma-glutamyltransferase-like C-terminal domain-containing protein</fullName>
    </recommendedName>
</protein>
<dbReference type="Proteomes" id="UP001174909">
    <property type="component" value="Unassembled WGS sequence"/>
</dbReference>